<evidence type="ECO:0000313" key="7">
    <source>
        <dbReference type="EMBL" id="GAA1579944.1"/>
    </source>
</evidence>
<keyword evidence="5 6" id="KW-0472">Membrane</keyword>
<dbReference type="EMBL" id="BAAAOS010000020">
    <property type="protein sequence ID" value="GAA1579944.1"/>
    <property type="molecule type" value="Genomic_DNA"/>
</dbReference>
<comment type="subcellular location">
    <subcellularLocation>
        <location evidence="1">Cell membrane</location>
        <topology evidence="1">Multi-pass membrane protein</topology>
    </subcellularLocation>
</comment>
<name>A0ABN2DQ21_9ACTN</name>
<evidence type="ECO:0000256" key="3">
    <source>
        <dbReference type="ARBA" id="ARBA00022692"/>
    </source>
</evidence>
<organism evidence="7 8">
    <name type="scientific">Kribbella sancticallisti</name>
    <dbReference type="NCBI Taxonomy" id="460087"/>
    <lineage>
        <taxon>Bacteria</taxon>
        <taxon>Bacillati</taxon>
        <taxon>Actinomycetota</taxon>
        <taxon>Actinomycetes</taxon>
        <taxon>Propionibacteriales</taxon>
        <taxon>Kribbellaceae</taxon>
        <taxon>Kribbella</taxon>
    </lineage>
</organism>
<evidence type="ECO:0000313" key="8">
    <source>
        <dbReference type="Proteomes" id="UP001500393"/>
    </source>
</evidence>
<feature type="transmembrane region" description="Helical" evidence="6">
    <location>
        <begin position="63"/>
        <end position="85"/>
    </location>
</feature>
<feature type="transmembrane region" description="Helical" evidence="6">
    <location>
        <begin position="186"/>
        <end position="204"/>
    </location>
</feature>
<feature type="transmembrane region" description="Helical" evidence="6">
    <location>
        <begin position="249"/>
        <end position="273"/>
    </location>
</feature>
<keyword evidence="8" id="KW-1185">Reference proteome</keyword>
<evidence type="ECO:0000256" key="5">
    <source>
        <dbReference type="ARBA" id="ARBA00023136"/>
    </source>
</evidence>
<keyword evidence="2" id="KW-1003">Cell membrane</keyword>
<evidence type="ECO:0000256" key="2">
    <source>
        <dbReference type="ARBA" id="ARBA00022475"/>
    </source>
</evidence>
<feature type="transmembrane region" description="Helical" evidence="6">
    <location>
        <begin position="285"/>
        <end position="307"/>
    </location>
</feature>
<accession>A0ABN2DQ21</accession>
<comment type="caution">
    <text evidence="7">The sequence shown here is derived from an EMBL/GenBank/DDBJ whole genome shotgun (WGS) entry which is preliminary data.</text>
</comment>
<evidence type="ECO:0000256" key="6">
    <source>
        <dbReference type="SAM" id="Phobius"/>
    </source>
</evidence>
<evidence type="ECO:0000256" key="4">
    <source>
        <dbReference type="ARBA" id="ARBA00022989"/>
    </source>
</evidence>
<feature type="transmembrane region" description="Helical" evidence="6">
    <location>
        <begin position="345"/>
        <end position="366"/>
    </location>
</feature>
<feature type="transmembrane region" description="Helical" evidence="6">
    <location>
        <begin position="158"/>
        <end position="180"/>
    </location>
</feature>
<dbReference type="InterPro" id="IPR036259">
    <property type="entry name" value="MFS_trans_sf"/>
</dbReference>
<feature type="transmembrane region" description="Helical" evidence="6">
    <location>
        <begin position="33"/>
        <end position="51"/>
    </location>
</feature>
<dbReference type="InterPro" id="IPR011701">
    <property type="entry name" value="MFS"/>
</dbReference>
<feature type="transmembrane region" description="Helical" evidence="6">
    <location>
        <begin position="319"/>
        <end position="339"/>
    </location>
</feature>
<evidence type="ECO:0000256" key="1">
    <source>
        <dbReference type="ARBA" id="ARBA00004651"/>
    </source>
</evidence>
<protein>
    <submittedName>
        <fullName evidence="7">MFS transporter</fullName>
    </submittedName>
</protein>
<dbReference type="Gene3D" id="1.20.1250.20">
    <property type="entry name" value="MFS general substrate transporter like domains"/>
    <property type="match status" value="1"/>
</dbReference>
<dbReference type="Pfam" id="PF07690">
    <property type="entry name" value="MFS_1"/>
    <property type="match status" value="1"/>
</dbReference>
<gene>
    <name evidence="7" type="ORF">GCM10009789_37150</name>
</gene>
<dbReference type="Proteomes" id="UP001500393">
    <property type="component" value="Unassembled WGS sequence"/>
</dbReference>
<dbReference type="PANTHER" id="PTHR23513:SF17">
    <property type="entry name" value="MEMBRANE PROTEIN"/>
    <property type="match status" value="1"/>
</dbReference>
<reference evidence="7 8" key="1">
    <citation type="journal article" date="2019" name="Int. J. Syst. Evol. Microbiol.">
        <title>The Global Catalogue of Microorganisms (GCM) 10K type strain sequencing project: providing services to taxonomists for standard genome sequencing and annotation.</title>
        <authorList>
            <consortium name="The Broad Institute Genomics Platform"/>
            <consortium name="The Broad Institute Genome Sequencing Center for Infectious Disease"/>
            <person name="Wu L."/>
            <person name="Ma J."/>
        </authorList>
    </citation>
    <scope>NUCLEOTIDE SEQUENCE [LARGE SCALE GENOMIC DNA]</scope>
    <source>
        <strain evidence="7 8">JCM 14969</strain>
    </source>
</reference>
<keyword evidence="4 6" id="KW-1133">Transmembrane helix</keyword>
<feature type="transmembrane region" description="Helical" evidence="6">
    <location>
        <begin position="407"/>
        <end position="428"/>
    </location>
</feature>
<dbReference type="PANTHER" id="PTHR23513">
    <property type="entry name" value="INTEGRAL MEMBRANE EFFLUX PROTEIN-RELATED"/>
    <property type="match status" value="1"/>
</dbReference>
<feature type="transmembrane region" description="Helical" evidence="6">
    <location>
        <begin position="92"/>
        <end position="115"/>
    </location>
</feature>
<feature type="transmembrane region" description="Helical" evidence="6">
    <location>
        <begin position="121"/>
        <end position="146"/>
    </location>
</feature>
<sequence length="443" mass="45402">MTSTRAAGSRRWVLGHALWQLVGYGRLTRARSAALAGDGMFHVSLAGAVFFNPEHATTAGQAAAGFAVLLLPYSLIGPFAGILLDHWRRTRVLMACTVLRAVLVLGVAGLLVVSGPGGPPFYLLALVAVSAGRLFNAAASAALPHVVPQSQLVAANSVWTALGTTATVIGGALGLAPRALGLSGDLAAATAALAAAAVYTSIAITTARFDRDALGPTGSKPVSTTRVAATAWREVVAGARIVAAHRQAAAAMIAIGVDRFFYGISTIATLLLYRNYFTDAGPLRAGMAGAAQVVAASIVGGVLAAVITPTITRRWSKRAWITTLYGAAAVVEVVLGLPYEIAPLLVAAVVLGVVAQGTQICVQAILQEHITDDFRGRVFSFYDTLFNATFVAAAAVAAVALPDTGKSYPMLTVIACGYALVAIGYAIASRPLGGTDAPIGTNR</sequence>
<dbReference type="RefSeq" id="WP_344215468.1">
    <property type="nucleotide sequence ID" value="NZ_BAAAOS010000020.1"/>
</dbReference>
<proteinExistence type="predicted"/>
<feature type="transmembrane region" description="Helical" evidence="6">
    <location>
        <begin position="378"/>
        <end position="401"/>
    </location>
</feature>
<dbReference type="SUPFAM" id="SSF103473">
    <property type="entry name" value="MFS general substrate transporter"/>
    <property type="match status" value="1"/>
</dbReference>
<keyword evidence="3 6" id="KW-0812">Transmembrane</keyword>